<proteinExistence type="inferred from homology"/>
<dbReference type="OMA" id="GDYRGWI"/>
<evidence type="ECO:0008006" key="5">
    <source>
        <dbReference type="Google" id="ProtNLM"/>
    </source>
</evidence>
<protein>
    <recommendedName>
        <fullName evidence="5">Actin-like ATPase domain-containing protein</fullName>
    </recommendedName>
</protein>
<dbReference type="STRING" id="692275.M3B2Q8"/>
<dbReference type="PANTHER" id="PTHR11937">
    <property type="entry name" value="ACTIN"/>
    <property type="match status" value="1"/>
</dbReference>
<dbReference type="InterPro" id="IPR004000">
    <property type="entry name" value="Actin"/>
</dbReference>
<evidence type="ECO:0000256" key="2">
    <source>
        <dbReference type="SAM" id="MobiDB-lite"/>
    </source>
</evidence>
<dbReference type="Proteomes" id="UP000016931">
    <property type="component" value="Unassembled WGS sequence"/>
</dbReference>
<evidence type="ECO:0000313" key="4">
    <source>
        <dbReference type="Proteomes" id="UP000016931"/>
    </source>
</evidence>
<accession>M3B2Q8</accession>
<keyword evidence="4" id="KW-1185">Reference proteome</keyword>
<dbReference type="InterPro" id="IPR043129">
    <property type="entry name" value="ATPase_NBD"/>
</dbReference>
<comment type="similarity">
    <text evidence="1">Belongs to the actin family.</text>
</comment>
<reference evidence="3 4" key="1">
    <citation type="journal article" date="2012" name="PLoS Pathog.">
        <title>Diverse lifestyles and strategies of plant pathogenesis encoded in the genomes of eighteen Dothideomycetes fungi.</title>
        <authorList>
            <person name="Ohm R.A."/>
            <person name="Feau N."/>
            <person name="Henrissat B."/>
            <person name="Schoch C.L."/>
            <person name="Horwitz B.A."/>
            <person name="Barry K.W."/>
            <person name="Condon B.J."/>
            <person name="Copeland A.C."/>
            <person name="Dhillon B."/>
            <person name="Glaser F."/>
            <person name="Hesse C.N."/>
            <person name="Kosti I."/>
            <person name="LaButti K."/>
            <person name="Lindquist E.A."/>
            <person name="Lucas S."/>
            <person name="Salamov A.A."/>
            <person name="Bradshaw R.E."/>
            <person name="Ciuffetti L."/>
            <person name="Hamelin R.C."/>
            <person name="Kema G.H.J."/>
            <person name="Lawrence C."/>
            <person name="Scott J.A."/>
            <person name="Spatafora J.W."/>
            <person name="Turgeon B.G."/>
            <person name="de Wit P.J.G.M."/>
            <person name="Zhong S."/>
            <person name="Goodwin S.B."/>
            <person name="Grigoriev I.V."/>
        </authorList>
    </citation>
    <scope>NUCLEOTIDE SEQUENCE [LARGE SCALE GENOMIC DNA]</scope>
    <source>
        <strain evidence="3 4">SO2202</strain>
    </source>
</reference>
<dbReference type="GeneID" id="27901723"/>
<feature type="region of interest" description="Disordered" evidence="2">
    <location>
        <begin position="1"/>
        <end position="57"/>
    </location>
</feature>
<feature type="compositionally biased region" description="Polar residues" evidence="2">
    <location>
        <begin position="37"/>
        <end position="57"/>
    </location>
</feature>
<dbReference type="Gene3D" id="3.90.640.10">
    <property type="entry name" value="Actin, Chain A, domain 4"/>
    <property type="match status" value="1"/>
</dbReference>
<dbReference type="eggNOG" id="KOG0676">
    <property type="taxonomic scope" value="Eukaryota"/>
</dbReference>
<gene>
    <name evidence="3" type="ORF">SEPMUDRAFT_147900</name>
</gene>
<dbReference type="Pfam" id="PF00022">
    <property type="entry name" value="Actin"/>
    <property type="match status" value="1"/>
</dbReference>
<dbReference type="RefSeq" id="XP_016762183.1">
    <property type="nucleotide sequence ID" value="XM_016904586.1"/>
</dbReference>
<dbReference type="Gene3D" id="3.30.420.40">
    <property type="match status" value="2"/>
</dbReference>
<dbReference type="SMART" id="SM00268">
    <property type="entry name" value="ACTIN"/>
    <property type="match status" value="1"/>
</dbReference>
<dbReference type="AlphaFoldDB" id="M3B2Q8"/>
<evidence type="ECO:0000313" key="3">
    <source>
        <dbReference type="EMBL" id="EMF14062.1"/>
    </source>
</evidence>
<dbReference type="HOGENOM" id="CLU_023246_0_0_1"/>
<organism evidence="3 4">
    <name type="scientific">Sphaerulina musiva (strain SO2202)</name>
    <name type="common">Poplar stem canker fungus</name>
    <name type="synonym">Septoria musiva</name>
    <dbReference type="NCBI Taxonomy" id="692275"/>
    <lineage>
        <taxon>Eukaryota</taxon>
        <taxon>Fungi</taxon>
        <taxon>Dikarya</taxon>
        <taxon>Ascomycota</taxon>
        <taxon>Pezizomycotina</taxon>
        <taxon>Dothideomycetes</taxon>
        <taxon>Dothideomycetidae</taxon>
        <taxon>Mycosphaerellales</taxon>
        <taxon>Mycosphaerellaceae</taxon>
        <taxon>Sphaerulina</taxon>
    </lineage>
</organism>
<sequence length="520" mass="57320">MAATASTAAAITTTTTTTSSRPRPSHSALQAGPSPRSPRTPQLGRSISSQFGSPSGFRSDQDDIILYEIGPRSLSAGFAGESRPRCILPFTPDMARRVGDYRQYEPGHASRTRKFRLREEWAASYELYQNDLREVNLGLVEDKLDRALRTAHIDYLQLDSKPRKAAVIIPSLLPTRLLEAVLKVLFGHYTQPPSIALITQPAMCCVSAGLRDGIVIDIGWEETVVTAVGEYKEVAQRRSVRAGKALTREMGNIIEGSVPSEVEVKVTFDEAEDISQRMAWCQQRSPPSNEDSAIVHLPVPGSTSDESFSILFEKLAEPAERVYFASGTQPDDHDDHDLPVHILAYRLLLSLPTDFRALCVSRIMVTGIYGSLPGLKRRLLQEIDHLIKTRGWNPVFNYGSATSHTNPALKERSPNTLHLVPPGSTSPTVPLSPMKMPLQEAIPHMDRVHDDIKDPITQKAERAQAQGRVEPPIKGIVRGVETLGAWPGASLMASLRVKGVYEVERDDFVKSGLKDQGDRL</sequence>
<evidence type="ECO:0000256" key="1">
    <source>
        <dbReference type="RuleBase" id="RU000487"/>
    </source>
</evidence>
<name>M3B2Q8_SPHMS</name>
<dbReference type="SUPFAM" id="SSF53067">
    <property type="entry name" value="Actin-like ATPase domain"/>
    <property type="match status" value="2"/>
</dbReference>
<dbReference type="OrthoDB" id="337660at2759"/>
<dbReference type="EMBL" id="KB456262">
    <property type="protein sequence ID" value="EMF14062.1"/>
    <property type="molecule type" value="Genomic_DNA"/>
</dbReference>
<feature type="compositionally biased region" description="Low complexity" evidence="2">
    <location>
        <begin position="1"/>
        <end position="20"/>
    </location>
</feature>